<keyword evidence="2" id="KW-0328">Glycosyltransferase</keyword>
<sequence length="239" mass="27629">MNVLILTGKFGMGHYSVSEAINEEIKSKCSDINVDIVDILEYLMPKTSKVIYSSFNVLVTKWSNLYNFINSNNEDYNIKTFNYLFVNKIDKLFLEYKPDLVISTLPISSQYISKYKSIKKLNIPLFTFITDISSHSEWIYKNTDFYCVGDYSIKEDLIKKGIDEEKIFVTGIPVKQQFKNNTVSLHKNRLKEVLIMGGGLGLIPFKEEVFESLNNERNIKTTIITGNNKKMYDYIKGKV</sequence>
<feature type="domain" description="Diacylglycerol glucosyltransferase N-terminal" evidence="4">
    <location>
        <begin position="14"/>
        <end position="174"/>
    </location>
</feature>
<dbReference type="GO" id="GO:0009247">
    <property type="term" value="P:glycolipid biosynthetic process"/>
    <property type="evidence" value="ECO:0007669"/>
    <property type="project" value="InterPro"/>
</dbReference>
<gene>
    <name evidence="5" type="ORF">HMPREF0216_00979</name>
</gene>
<dbReference type="PATRIC" id="fig|545697.3.peg.964"/>
<dbReference type="InterPro" id="IPR009695">
    <property type="entry name" value="Diacylglyc_glucosyltr_N"/>
</dbReference>
<dbReference type="InterPro" id="IPR050519">
    <property type="entry name" value="Glycosyltransf_28_UgtP"/>
</dbReference>
<dbReference type="Gene3D" id="3.40.50.2000">
    <property type="entry name" value="Glycogen Phosphorylase B"/>
    <property type="match status" value="1"/>
</dbReference>
<dbReference type="HOGENOM" id="CLU_028367_0_1_9"/>
<evidence type="ECO:0000256" key="2">
    <source>
        <dbReference type="ARBA" id="ARBA00022676"/>
    </source>
</evidence>
<keyword evidence="3" id="KW-0808">Transferase</keyword>
<dbReference type="EMBL" id="AMEZ01000026">
    <property type="protein sequence ID" value="EKY28136.1"/>
    <property type="molecule type" value="Genomic_DNA"/>
</dbReference>
<dbReference type="GO" id="GO:0016758">
    <property type="term" value="F:hexosyltransferase activity"/>
    <property type="evidence" value="ECO:0007669"/>
    <property type="project" value="InterPro"/>
</dbReference>
<reference evidence="5 6" key="1">
    <citation type="submission" date="2012-05" db="EMBL/GenBank/DDBJ databases">
        <authorList>
            <person name="Weinstock G."/>
            <person name="Sodergren E."/>
            <person name="Lobos E.A."/>
            <person name="Fulton L."/>
            <person name="Fulton R."/>
            <person name="Courtney L."/>
            <person name="Fronick C."/>
            <person name="O'Laughlin M."/>
            <person name="Godfrey J."/>
            <person name="Wilson R.M."/>
            <person name="Miner T."/>
            <person name="Farmer C."/>
            <person name="Delehaunty K."/>
            <person name="Cordes M."/>
            <person name="Minx P."/>
            <person name="Tomlinson C."/>
            <person name="Chen J."/>
            <person name="Wollam A."/>
            <person name="Pepin K.H."/>
            <person name="Bhonagiri V."/>
            <person name="Zhang X."/>
            <person name="Suruliraj S."/>
            <person name="Warren W."/>
            <person name="Mitreva M."/>
            <person name="Mardis E.R."/>
            <person name="Wilson R.K."/>
        </authorList>
    </citation>
    <scope>NUCLEOTIDE SEQUENCE [LARGE SCALE GENOMIC DNA]</scope>
    <source>
        <strain evidence="5 6">DSM 1785</strain>
    </source>
</reference>
<evidence type="ECO:0000313" key="6">
    <source>
        <dbReference type="Proteomes" id="UP000010420"/>
    </source>
</evidence>
<protein>
    <submittedName>
        <fullName evidence="5">Monogalactosyldiacylglycerol synthase protein</fullName>
    </submittedName>
</protein>
<dbReference type="PANTHER" id="PTHR43025">
    <property type="entry name" value="MONOGALACTOSYLDIACYLGLYCEROL SYNTHASE"/>
    <property type="match status" value="1"/>
</dbReference>
<proteinExistence type="inferred from homology"/>
<evidence type="ECO:0000313" key="5">
    <source>
        <dbReference type="EMBL" id="EKY28136.1"/>
    </source>
</evidence>
<dbReference type="SUPFAM" id="SSF53756">
    <property type="entry name" value="UDP-Glycosyltransferase/glycogen phosphorylase"/>
    <property type="match status" value="1"/>
</dbReference>
<dbReference type="OrthoDB" id="9815663at2"/>
<comment type="caution">
    <text evidence="5">The sequence shown here is derived from an EMBL/GenBank/DDBJ whole genome shotgun (WGS) entry which is preliminary data.</text>
</comment>
<evidence type="ECO:0000256" key="1">
    <source>
        <dbReference type="ARBA" id="ARBA00006962"/>
    </source>
</evidence>
<dbReference type="Proteomes" id="UP000010420">
    <property type="component" value="Unassembled WGS sequence"/>
</dbReference>
<dbReference type="RefSeq" id="WP_005211651.1">
    <property type="nucleotide sequence ID" value="NZ_KB291618.1"/>
</dbReference>
<comment type="similarity">
    <text evidence="1">Belongs to the glycosyltransferase 28 family.</text>
</comment>
<name>L1QJL7_9CLOT</name>
<dbReference type="GO" id="GO:0016020">
    <property type="term" value="C:membrane"/>
    <property type="evidence" value="ECO:0007669"/>
    <property type="project" value="GOC"/>
</dbReference>
<dbReference type="Pfam" id="PF06925">
    <property type="entry name" value="MGDG_synth"/>
    <property type="match status" value="1"/>
</dbReference>
<evidence type="ECO:0000259" key="4">
    <source>
        <dbReference type="Pfam" id="PF06925"/>
    </source>
</evidence>
<dbReference type="PANTHER" id="PTHR43025:SF3">
    <property type="entry name" value="MONOGALACTOSYLDIACYLGLYCEROL SYNTHASE 1, CHLOROPLASTIC"/>
    <property type="match status" value="1"/>
</dbReference>
<dbReference type="STRING" id="545697.HMPREF0216_00979"/>
<accession>L1QJL7</accession>
<keyword evidence="6" id="KW-1185">Reference proteome</keyword>
<organism evidence="5 6">
    <name type="scientific">Clostridium celatum DSM 1785</name>
    <dbReference type="NCBI Taxonomy" id="545697"/>
    <lineage>
        <taxon>Bacteria</taxon>
        <taxon>Bacillati</taxon>
        <taxon>Bacillota</taxon>
        <taxon>Clostridia</taxon>
        <taxon>Eubacteriales</taxon>
        <taxon>Clostridiaceae</taxon>
        <taxon>Clostridium</taxon>
    </lineage>
</organism>
<evidence type="ECO:0000256" key="3">
    <source>
        <dbReference type="ARBA" id="ARBA00022679"/>
    </source>
</evidence>
<dbReference type="eggNOG" id="COG0707">
    <property type="taxonomic scope" value="Bacteria"/>
</dbReference>
<dbReference type="AlphaFoldDB" id="L1QJL7"/>